<evidence type="ECO:0000256" key="6">
    <source>
        <dbReference type="SAM" id="MobiDB-lite"/>
    </source>
</evidence>
<feature type="region of interest" description="Disordered" evidence="6">
    <location>
        <begin position="27"/>
        <end position="48"/>
    </location>
</feature>
<evidence type="ECO:0000313" key="8">
    <source>
        <dbReference type="Proteomes" id="UP000275408"/>
    </source>
</evidence>
<dbReference type="GO" id="GO:1990404">
    <property type="term" value="F:NAD+-protein mono-ADP-ribosyltransferase activity"/>
    <property type="evidence" value="ECO:0007669"/>
    <property type="project" value="TreeGrafter"/>
</dbReference>
<dbReference type="InterPro" id="IPR052056">
    <property type="entry name" value="Mono-ARTD/PARP"/>
</dbReference>
<dbReference type="AlphaFoldDB" id="A0A3M6U3T5"/>
<dbReference type="PANTHER" id="PTHR14453">
    <property type="entry name" value="PARP/ZINC FINGER CCCH TYPE DOMAIN CONTAINING PROTEIN"/>
    <property type="match status" value="1"/>
</dbReference>
<reference evidence="7 8" key="1">
    <citation type="journal article" date="2018" name="Sci. Rep.">
        <title>Comparative analysis of the Pocillopora damicornis genome highlights role of immune system in coral evolution.</title>
        <authorList>
            <person name="Cunning R."/>
            <person name="Bay R.A."/>
            <person name="Gillette P."/>
            <person name="Baker A.C."/>
            <person name="Traylor-Knowles N."/>
        </authorList>
    </citation>
    <scope>NUCLEOTIDE SEQUENCE [LARGE SCALE GENOMIC DNA]</scope>
    <source>
        <strain evidence="7">RSMAS</strain>
        <tissue evidence="7">Whole animal</tissue>
    </source>
</reference>
<evidence type="ECO:0000256" key="1">
    <source>
        <dbReference type="ARBA" id="ARBA00004123"/>
    </source>
</evidence>
<dbReference type="Gene3D" id="3.90.228.10">
    <property type="match status" value="1"/>
</dbReference>
<dbReference type="GO" id="GO:0010629">
    <property type="term" value="P:negative regulation of gene expression"/>
    <property type="evidence" value="ECO:0007669"/>
    <property type="project" value="TreeGrafter"/>
</dbReference>
<accession>A0A3M6U3T5</accession>
<comment type="caution">
    <text evidence="7">The sequence shown here is derived from an EMBL/GenBank/DDBJ whole genome shotgun (WGS) entry which is preliminary data.</text>
</comment>
<evidence type="ECO:0000256" key="3">
    <source>
        <dbReference type="ARBA" id="ARBA00022679"/>
    </source>
</evidence>
<evidence type="ECO:0000256" key="5">
    <source>
        <dbReference type="ARBA" id="ARBA00023242"/>
    </source>
</evidence>
<organism evidence="7 8">
    <name type="scientific">Pocillopora damicornis</name>
    <name type="common">Cauliflower coral</name>
    <name type="synonym">Millepora damicornis</name>
    <dbReference type="NCBI Taxonomy" id="46731"/>
    <lineage>
        <taxon>Eukaryota</taxon>
        <taxon>Metazoa</taxon>
        <taxon>Cnidaria</taxon>
        <taxon>Anthozoa</taxon>
        <taxon>Hexacorallia</taxon>
        <taxon>Scleractinia</taxon>
        <taxon>Astrocoeniina</taxon>
        <taxon>Pocilloporidae</taxon>
        <taxon>Pocillopora</taxon>
    </lineage>
</organism>
<dbReference type="GO" id="GO:0005737">
    <property type="term" value="C:cytoplasm"/>
    <property type="evidence" value="ECO:0007669"/>
    <property type="project" value="TreeGrafter"/>
</dbReference>
<keyword evidence="8" id="KW-1185">Reference proteome</keyword>
<evidence type="ECO:0000313" key="7">
    <source>
        <dbReference type="EMBL" id="RMX48343.1"/>
    </source>
</evidence>
<dbReference type="GO" id="GO:0003714">
    <property type="term" value="F:transcription corepressor activity"/>
    <property type="evidence" value="ECO:0007669"/>
    <property type="project" value="TreeGrafter"/>
</dbReference>
<dbReference type="GO" id="GO:0070212">
    <property type="term" value="P:protein poly-ADP-ribosylation"/>
    <property type="evidence" value="ECO:0007669"/>
    <property type="project" value="TreeGrafter"/>
</dbReference>
<comment type="subcellular location">
    <subcellularLocation>
        <location evidence="1">Nucleus</location>
    </subcellularLocation>
</comment>
<proteinExistence type="predicted"/>
<dbReference type="PANTHER" id="PTHR14453:SF67">
    <property type="entry name" value="POLY [ADP-RIBOSE] POLYMERASE"/>
    <property type="match status" value="1"/>
</dbReference>
<dbReference type="Proteomes" id="UP000275408">
    <property type="component" value="Unassembled WGS sequence"/>
</dbReference>
<keyword evidence="4" id="KW-0520">NAD</keyword>
<name>A0A3M6U3T5_POCDA</name>
<dbReference type="EMBL" id="RCHS01002293">
    <property type="protein sequence ID" value="RMX48343.1"/>
    <property type="molecule type" value="Genomic_DNA"/>
</dbReference>
<keyword evidence="2" id="KW-0328">Glycosyltransferase</keyword>
<protein>
    <submittedName>
        <fullName evidence="7">Uncharacterized protein</fullName>
    </submittedName>
</protein>
<dbReference type="GO" id="GO:0005634">
    <property type="term" value="C:nucleus"/>
    <property type="evidence" value="ECO:0007669"/>
    <property type="project" value="UniProtKB-SubCell"/>
</dbReference>
<sequence>MQKQKMDKEQQRFLAILRKKCQQTNEMVSRQGMVAPPQKNQSDSKESSHCVVDQIPNLNVFVIFYKRHFYPEYLVTFSG</sequence>
<gene>
    <name evidence="7" type="ORF">pdam_00011089</name>
</gene>
<evidence type="ECO:0000256" key="2">
    <source>
        <dbReference type="ARBA" id="ARBA00022676"/>
    </source>
</evidence>
<keyword evidence="3" id="KW-0808">Transferase</keyword>
<dbReference type="GO" id="GO:0003950">
    <property type="term" value="F:NAD+ poly-ADP-ribosyltransferase activity"/>
    <property type="evidence" value="ECO:0007669"/>
    <property type="project" value="TreeGrafter"/>
</dbReference>
<evidence type="ECO:0000256" key="4">
    <source>
        <dbReference type="ARBA" id="ARBA00023027"/>
    </source>
</evidence>
<keyword evidence="5" id="KW-0539">Nucleus</keyword>